<dbReference type="Gene3D" id="1.10.3730.20">
    <property type="match status" value="1"/>
</dbReference>
<evidence type="ECO:0000256" key="8">
    <source>
        <dbReference type="SAM" id="Phobius"/>
    </source>
</evidence>
<evidence type="ECO:0000256" key="5">
    <source>
        <dbReference type="ARBA" id="ARBA00022989"/>
    </source>
</evidence>
<accession>A0A9D2UN55</accession>
<keyword evidence="3" id="KW-1003">Cell membrane</keyword>
<keyword evidence="6 8" id="KW-0472">Membrane</keyword>
<evidence type="ECO:0000256" key="6">
    <source>
        <dbReference type="ARBA" id="ARBA00023136"/>
    </source>
</evidence>
<proteinExistence type="inferred from homology"/>
<dbReference type="EMBL" id="DYXR01000242">
    <property type="protein sequence ID" value="HJE77821.1"/>
    <property type="molecule type" value="Genomic_DNA"/>
</dbReference>
<comment type="subcellular location">
    <subcellularLocation>
        <location evidence="1 7">Cell membrane</location>
        <topology evidence="1 7">Multi-pass membrane protein</topology>
    </subcellularLocation>
</comment>
<keyword evidence="5 8" id="KW-1133">Transmembrane helix</keyword>
<reference evidence="9" key="2">
    <citation type="submission" date="2021-09" db="EMBL/GenBank/DDBJ databases">
        <authorList>
            <person name="Gilroy R."/>
        </authorList>
    </citation>
    <scope>NUCLEOTIDE SEQUENCE</scope>
    <source>
        <strain evidence="9">CHK139-4039</strain>
    </source>
</reference>
<dbReference type="PANTHER" id="PTHR30561:SF1">
    <property type="entry name" value="MULTIDRUG TRANSPORTER EMRE"/>
    <property type="match status" value="1"/>
</dbReference>
<dbReference type="InterPro" id="IPR045324">
    <property type="entry name" value="Small_multidrug_res"/>
</dbReference>
<evidence type="ECO:0000313" key="9">
    <source>
        <dbReference type="EMBL" id="HJE77821.1"/>
    </source>
</evidence>
<dbReference type="SUPFAM" id="SSF103481">
    <property type="entry name" value="Multidrug resistance efflux transporter EmrE"/>
    <property type="match status" value="1"/>
</dbReference>
<name>A0A9D2UN55_BREEP</name>
<organism evidence="9 10">
    <name type="scientific">Brevibacterium epidermidis</name>
    <dbReference type="NCBI Taxonomy" id="1698"/>
    <lineage>
        <taxon>Bacteria</taxon>
        <taxon>Bacillati</taxon>
        <taxon>Actinomycetota</taxon>
        <taxon>Actinomycetes</taxon>
        <taxon>Micrococcales</taxon>
        <taxon>Brevibacteriaceae</taxon>
        <taxon>Brevibacterium</taxon>
    </lineage>
</organism>
<dbReference type="GO" id="GO:0022857">
    <property type="term" value="F:transmembrane transporter activity"/>
    <property type="evidence" value="ECO:0007669"/>
    <property type="project" value="InterPro"/>
</dbReference>
<dbReference type="Pfam" id="PF00893">
    <property type="entry name" value="Multi_Drug_Res"/>
    <property type="match status" value="1"/>
</dbReference>
<dbReference type="GO" id="GO:0005886">
    <property type="term" value="C:plasma membrane"/>
    <property type="evidence" value="ECO:0007669"/>
    <property type="project" value="UniProtKB-SubCell"/>
</dbReference>
<keyword evidence="2" id="KW-0813">Transport</keyword>
<dbReference type="Proteomes" id="UP000743760">
    <property type="component" value="Unassembled WGS sequence"/>
</dbReference>
<feature type="transmembrane region" description="Helical" evidence="8">
    <location>
        <begin position="34"/>
        <end position="53"/>
    </location>
</feature>
<gene>
    <name evidence="9" type="ORF">K8V74_07745</name>
</gene>
<evidence type="ECO:0000256" key="4">
    <source>
        <dbReference type="ARBA" id="ARBA00022692"/>
    </source>
</evidence>
<evidence type="ECO:0000256" key="3">
    <source>
        <dbReference type="ARBA" id="ARBA00022475"/>
    </source>
</evidence>
<feature type="transmembrane region" description="Helical" evidence="8">
    <location>
        <begin position="88"/>
        <end position="108"/>
    </location>
</feature>
<feature type="transmembrane region" description="Helical" evidence="8">
    <location>
        <begin position="60"/>
        <end position="82"/>
    </location>
</feature>
<evidence type="ECO:0000256" key="1">
    <source>
        <dbReference type="ARBA" id="ARBA00004651"/>
    </source>
</evidence>
<comment type="caution">
    <text evidence="9">The sequence shown here is derived from an EMBL/GenBank/DDBJ whole genome shotgun (WGS) entry which is preliminary data.</text>
</comment>
<comment type="similarity">
    <text evidence="7">Belongs to the drug/metabolite transporter (DMT) superfamily. Small multidrug resistance (SMR) (TC 2.A.7.1) family.</text>
</comment>
<dbReference type="AlphaFoldDB" id="A0A9D2UN55"/>
<evidence type="ECO:0000256" key="7">
    <source>
        <dbReference type="RuleBase" id="RU003942"/>
    </source>
</evidence>
<dbReference type="InterPro" id="IPR037185">
    <property type="entry name" value="EmrE-like"/>
</dbReference>
<protein>
    <submittedName>
        <fullName evidence="9">QacE family quaternary ammonium compound efflux SMR transporter</fullName>
    </submittedName>
</protein>
<evidence type="ECO:0000313" key="10">
    <source>
        <dbReference type="Proteomes" id="UP000743760"/>
    </source>
</evidence>
<reference evidence="9" key="1">
    <citation type="journal article" date="2021" name="PeerJ">
        <title>Extensive microbial diversity within the chicken gut microbiome revealed by metagenomics and culture.</title>
        <authorList>
            <person name="Gilroy R."/>
            <person name="Ravi A."/>
            <person name="Getino M."/>
            <person name="Pursley I."/>
            <person name="Horton D.L."/>
            <person name="Alikhan N.F."/>
            <person name="Baker D."/>
            <person name="Gharbi K."/>
            <person name="Hall N."/>
            <person name="Watson M."/>
            <person name="Adriaenssens E.M."/>
            <person name="Foster-Nyarko E."/>
            <person name="Jarju S."/>
            <person name="Secka A."/>
            <person name="Antonio M."/>
            <person name="Oren A."/>
            <person name="Chaudhuri R.R."/>
            <person name="La Ragione R."/>
            <person name="Hildebrand F."/>
            <person name="Pallen M.J."/>
        </authorList>
    </citation>
    <scope>NUCLEOTIDE SEQUENCE</scope>
    <source>
        <strain evidence="9">CHK139-4039</strain>
    </source>
</reference>
<dbReference type="PANTHER" id="PTHR30561">
    <property type="entry name" value="SMR FAMILY PROTON-DEPENDENT DRUG EFFLUX TRANSPORTER SUGE"/>
    <property type="match status" value="1"/>
</dbReference>
<dbReference type="InterPro" id="IPR000390">
    <property type="entry name" value="Small_drug/metabolite_transptr"/>
</dbReference>
<keyword evidence="4 7" id="KW-0812">Transmembrane</keyword>
<evidence type="ECO:0000256" key="2">
    <source>
        <dbReference type="ARBA" id="ARBA00022448"/>
    </source>
</evidence>
<sequence>MNSTVKSWLLLAGAILSETTGSLSLKAALDAPAFYLLVAAGFIGAFAFLAGVLNTGMALGVAYGIWGASGVALTAVMSYVIFGEPITLLMGVGIVIIIAGVLCVELGAQTAQKHQNNEVAA</sequence>